<proteinExistence type="predicted"/>
<feature type="compositionally biased region" description="Low complexity" evidence="1">
    <location>
        <begin position="158"/>
        <end position="172"/>
    </location>
</feature>
<gene>
    <name evidence="2" type="ORF">Adastra078</name>
</gene>
<dbReference type="EMBL" id="PP819608">
    <property type="protein sequence ID" value="XCD09623.1"/>
    <property type="molecule type" value="Genomic_DNA"/>
</dbReference>
<reference evidence="2" key="1">
    <citation type="submission" date="2024-05" db="EMBL/GenBank/DDBJ databases">
        <authorList>
            <person name="Herbig A.F."/>
            <person name="Pendergrass E.L."/>
        </authorList>
    </citation>
    <scope>NUCLEOTIDE SEQUENCE</scope>
</reference>
<accession>A0AAU8BCC7</accession>
<sequence length="210" mass="23357">MININGSRINLEPTIQDIGASVLYQAANEVRDMWAKEAMNTLKTTAGTYVSSINMDFTMGATLKAEIYLEGSWAKKLELGFQPYDMKPAFSRSEKRKTSKEGGWYLDIPFRHTAPAATGRNGMPMPSSVYRKARNLPMGGRLPNTMGNFGGMKKQKESPTSSRSSYTSWRRVSNNSSPDAFMHPGFSGAKVLDKISGRVEDIFMRVYASK</sequence>
<feature type="region of interest" description="Disordered" evidence="1">
    <location>
        <begin position="146"/>
        <end position="172"/>
    </location>
</feature>
<protein>
    <recommendedName>
        <fullName evidence="3">Tail protein</fullName>
    </recommendedName>
</protein>
<evidence type="ECO:0008006" key="3">
    <source>
        <dbReference type="Google" id="ProtNLM"/>
    </source>
</evidence>
<organism evidence="2">
    <name type="scientific">Bacillus phage Adastra</name>
    <dbReference type="NCBI Taxonomy" id="3143958"/>
    <lineage>
        <taxon>Viruses</taxon>
        <taxon>Duplodnaviria</taxon>
        <taxon>Heunggongvirae</taxon>
        <taxon>Uroviricota</taxon>
        <taxon>Caudoviricetes</taxon>
        <taxon>Herelleviridae</taxon>
        <taxon>Spounavirinae</taxon>
        <taxon>Okubovirus</taxon>
    </lineage>
</organism>
<evidence type="ECO:0000313" key="2">
    <source>
        <dbReference type="EMBL" id="XCD09623.1"/>
    </source>
</evidence>
<name>A0AAU8BCC7_9CAUD</name>
<evidence type="ECO:0000256" key="1">
    <source>
        <dbReference type="SAM" id="MobiDB-lite"/>
    </source>
</evidence>